<dbReference type="PANTHER" id="PTHR35011">
    <property type="entry name" value="2,3-DIKETO-L-GULONATE TRAP TRANSPORTER SMALL PERMEASE PROTEIN YIAM"/>
    <property type="match status" value="1"/>
</dbReference>
<keyword evidence="12" id="KW-1185">Reference proteome</keyword>
<dbReference type="GO" id="GO:0005886">
    <property type="term" value="C:plasma membrane"/>
    <property type="evidence" value="ECO:0007669"/>
    <property type="project" value="UniProtKB-SubCell"/>
</dbReference>
<organism evidence="11 12">
    <name type="scientific">Thalassospira mesophila</name>
    <dbReference type="NCBI Taxonomy" id="1293891"/>
    <lineage>
        <taxon>Bacteria</taxon>
        <taxon>Pseudomonadati</taxon>
        <taxon>Pseudomonadota</taxon>
        <taxon>Alphaproteobacteria</taxon>
        <taxon>Rhodospirillales</taxon>
        <taxon>Thalassospiraceae</taxon>
        <taxon>Thalassospira</taxon>
    </lineage>
</organism>
<dbReference type="AlphaFoldDB" id="A0A1Y2KYU8"/>
<dbReference type="STRING" id="1293891.TMES_12960"/>
<dbReference type="PANTHER" id="PTHR35011:SF4">
    <property type="entry name" value="SLL1102 PROTEIN"/>
    <property type="match status" value="1"/>
</dbReference>
<dbReference type="Pfam" id="PF04290">
    <property type="entry name" value="DctQ"/>
    <property type="match status" value="1"/>
</dbReference>
<name>A0A1Y2KYU8_9PROT</name>
<evidence type="ECO:0000256" key="1">
    <source>
        <dbReference type="ARBA" id="ARBA00004429"/>
    </source>
</evidence>
<comment type="function">
    <text evidence="9">Part of the tripartite ATP-independent periplasmic (TRAP) transport system.</text>
</comment>
<sequence>MLFLARFVRLIDSLNDAVGRGVAWLTIPLVLVTFLVATLRYGFSVGWVSMQESYMWLYGIIFMVGAGYTLLHGGHVRVDVFYRPASARYKAWVDLIGTLFLLLPVLTLVFIYSYPYVITSWKRLEGSQETGGLPGLFLLKSVILVFCILMGLQGLSLAARSILVLAGHREFEINEEEHEGV</sequence>
<feature type="transmembrane region" description="Helical" evidence="9">
    <location>
        <begin position="92"/>
        <end position="117"/>
    </location>
</feature>
<reference evidence="11 12" key="1">
    <citation type="submission" date="2014-03" db="EMBL/GenBank/DDBJ databases">
        <title>The draft genome sequence of Thalassospira mesophila JCM 18969.</title>
        <authorList>
            <person name="Lai Q."/>
            <person name="Shao Z."/>
        </authorList>
    </citation>
    <scope>NUCLEOTIDE SEQUENCE [LARGE SCALE GENOMIC DNA]</scope>
    <source>
        <strain evidence="11 12">JCM 18969</strain>
    </source>
</reference>
<keyword evidence="3" id="KW-1003">Cell membrane</keyword>
<evidence type="ECO:0000313" key="12">
    <source>
        <dbReference type="Proteomes" id="UP000193391"/>
    </source>
</evidence>
<evidence type="ECO:0000256" key="8">
    <source>
        <dbReference type="ARBA" id="ARBA00038436"/>
    </source>
</evidence>
<dbReference type="GO" id="GO:0022857">
    <property type="term" value="F:transmembrane transporter activity"/>
    <property type="evidence" value="ECO:0007669"/>
    <property type="project" value="UniProtKB-UniRule"/>
</dbReference>
<evidence type="ECO:0000256" key="5">
    <source>
        <dbReference type="ARBA" id="ARBA00022692"/>
    </source>
</evidence>
<evidence type="ECO:0000259" key="10">
    <source>
        <dbReference type="Pfam" id="PF04290"/>
    </source>
</evidence>
<evidence type="ECO:0000256" key="6">
    <source>
        <dbReference type="ARBA" id="ARBA00022989"/>
    </source>
</evidence>
<dbReference type="InterPro" id="IPR055348">
    <property type="entry name" value="DctQ"/>
</dbReference>
<dbReference type="OrthoDB" id="9794346at2"/>
<evidence type="ECO:0000256" key="7">
    <source>
        <dbReference type="ARBA" id="ARBA00023136"/>
    </source>
</evidence>
<dbReference type="EMBL" id="JFKA01000005">
    <property type="protein sequence ID" value="OSQ37891.1"/>
    <property type="molecule type" value="Genomic_DNA"/>
</dbReference>
<dbReference type="Proteomes" id="UP000193391">
    <property type="component" value="Unassembled WGS sequence"/>
</dbReference>
<keyword evidence="7 9" id="KW-0472">Membrane</keyword>
<feature type="domain" description="Tripartite ATP-independent periplasmic transporters DctQ component" evidence="10">
    <location>
        <begin position="29"/>
        <end position="161"/>
    </location>
</feature>
<evidence type="ECO:0000256" key="3">
    <source>
        <dbReference type="ARBA" id="ARBA00022475"/>
    </source>
</evidence>
<dbReference type="InterPro" id="IPR007387">
    <property type="entry name" value="TRAP_DctQ"/>
</dbReference>
<keyword evidence="6 9" id="KW-1133">Transmembrane helix</keyword>
<comment type="similarity">
    <text evidence="8 9">Belongs to the TRAP transporter small permease family.</text>
</comment>
<feature type="transmembrane region" description="Helical" evidence="9">
    <location>
        <begin position="21"/>
        <end position="43"/>
    </location>
</feature>
<accession>A0A1Y2KYU8</accession>
<keyword evidence="5 9" id="KW-0812">Transmembrane</keyword>
<evidence type="ECO:0000256" key="2">
    <source>
        <dbReference type="ARBA" id="ARBA00022448"/>
    </source>
</evidence>
<comment type="subunit">
    <text evidence="9">The complex comprises the extracytoplasmic solute receptor protein and the two transmembrane proteins.</text>
</comment>
<dbReference type="RefSeq" id="WP_085583190.1">
    <property type="nucleotide sequence ID" value="NZ_JFKA01000005.1"/>
</dbReference>
<comment type="caution">
    <text evidence="11">The sequence shown here is derived from an EMBL/GenBank/DDBJ whole genome shotgun (WGS) entry which is preliminary data.</text>
</comment>
<keyword evidence="4 9" id="KW-0997">Cell inner membrane</keyword>
<protein>
    <recommendedName>
        <fullName evidence="9">TRAP transporter small permease protein</fullName>
    </recommendedName>
</protein>
<proteinExistence type="inferred from homology"/>
<evidence type="ECO:0000256" key="4">
    <source>
        <dbReference type="ARBA" id="ARBA00022519"/>
    </source>
</evidence>
<feature type="transmembrane region" description="Helical" evidence="9">
    <location>
        <begin position="137"/>
        <end position="159"/>
    </location>
</feature>
<feature type="transmembrane region" description="Helical" evidence="9">
    <location>
        <begin position="55"/>
        <end position="71"/>
    </location>
</feature>
<evidence type="ECO:0000313" key="11">
    <source>
        <dbReference type="EMBL" id="OSQ37891.1"/>
    </source>
</evidence>
<evidence type="ECO:0000256" key="9">
    <source>
        <dbReference type="RuleBase" id="RU369079"/>
    </source>
</evidence>
<comment type="subcellular location">
    <subcellularLocation>
        <location evidence="1 9">Cell inner membrane</location>
        <topology evidence="1 9">Multi-pass membrane protein</topology>
    </subcellularLocation>
</comment>
<gene>
    <name evidence="11" type="ORF">TMES_12960</name>
</gene>
<keyword evidence="2 9" id="KW-0813">Transport</keyword>